<accession>A0A4U6ST37</accession>
<keyword evidence="3" id="KW-1185">Reference proteome</keyword>
<dbReference type="Proteomes" id="UP000298652">
    <property type="component" value="Chromosome 9"/>
</dbReference>
<dbReference type="EMBL" id="CM016560">
    <property type="protein sequence ID" value="TKV90222.1"/>
    <property type="molecule type" value="Genomic_DNA"/>
</dbReference>
<feature type="compositionally biased region" description="Polar residues" evidence="1">
    <location>
        <begin position="47"/>
        <end position="57"/>
    </location>
</feature>
<sequence length="146" mass="15179">MAPPKLAEACTRLTQRVSPASGRPQLAASAPRRRAHGLRPSPLPPGSTESCLVQHSTSSPTVAAANLDELARSRICCAPSRGRLRARMKTPSRGLMPYCEPGTVILRASTPAGVRAAAQACGGRRRLAGGRSSGVSAVELQGRLCS</sequence>
<proteinExistence type="predicted"/>
<organism evidence="2 3">
    <name type="scientific">Setaria viridis</name>
    <name type="common">Green bristlegrass</name>
    <name type="synonym">Setaria italica subsp. viridis</name>
    <dbReference type="NCBI Taxonomy" id="4556"/>
    <lineage>
        <taxon>Eukaryota</taxon>
        <taxon>Viridiplantae</taxon>
        <taxon>Streptophyta</taxon>
        <taxon>Embryophyta</taxon>
        <taxon>Tracheophyta</taxon>
        <taxon>Spermatophyta</taxon>
        <taxon>Magnoliopsida</taxon>
        <taxon>Liliopsida</taxon>
        <taxon>Poales</taxon>
        <taxon>Poaceae</taxon>
        <taxon>PACMAD clade</taxon>
        <taxon>Panicoideae</taxon>
        <taxon>Panicodae</taxon>
        <taxon>Paniceae</taxon>
        <taxon>Cenchrinae</taxon>
        <taxon>Setaria</taxon>
    </lineage>
</organism>
<dbReference type="Gramene" id="TKV90222">
    <property type="protein sequence ID" value="TKV90222"/>
    <property type="gene ID" value="SEVIR_9G014700v2"/>
</dbReference>
<evidence type="ECO:0000313" key="2">
    <source>
        <dbReference type="EMBL" id="TKV90222.1"/>
    </source>
</evidence>
<evidence type="ECO:0000313" key="3">
    <source>
        <dbReference type="Proteomes" id="UP000298652"/>
    </source>
</evidence>
<protein>
    <submittedName>
        <fullName evidence="2">Uncharacterized protein</fullName>
    </submittedName>
</protein>
<gene>
    <name evidence="2" type="ORF">SEVIR_9G014700v2</name>
</gene>
<reference evidence="2" key="1">
    <citation type="submission" date="2019-03" db="EMBL/GenBank/DDBJ databases">
        <title>WGS assembly of Setaria viridis.</title>
        <authorList>
            <person name="Huang P."/>
            <person name="Jenkins J."/>
            <person name="Grimwood J."/>
            <person name="Barry K."/>
            <person name="Healey A."/>
            <person name="Mamidi S."/>
            <person name="Sreedasyam A."/>
            <person name="Shu S."/>
            <person name="Feldman M."/>
            <person name="Wu J."/>
            <person name="Yu Y."/>
            <person name="Chen C."/>
            <person name="Johnson J."/>
            <person name="Rokhsar D."/>
            <person name="Baxter I."/>
            <person name="Schmutz J."/>
            <person name="Brutnell T."/>
            <person name="Kellogg E."/>
        </authorList>
    </citation>
    <scope>NUCLEOTIDE SEQUENCE [LARGE SCALE GENOMIC DNA]</scope>
</reference>
<dbReference type="AlphaFoldDB" id="A0A4U6ST37"/>
<name>A0A4U6ST37_SETVI</name>
<feature type="region of interest" description="Disordered" evidence="1">
    <location>
        <begin position="1"/>
        <end position="57"/>
    </location>
</feature>
<evidence type="ECO:0000256" key="1">
    <source>
        <dbReference type="SAM" id="MobiDB-lite"/>
    </source>
</evidence>